<dbReference type="InterPro" id="IPR011010">
    <property type="entry name" value="DNA_brk_join_enz"/>
</dbReference>
<dbReference type="InterPro" id="IPR013762">
    <property type="entry name" value="Integrase-like_cat_sf"/>
</dbReference>
<sequence length="577" mass="65543">MDDENVPLPNHVIRRNGVFQYVRRIPDDVASAFATARIQRSLKTRIPTEARLRAAQIDQEVEEQFTKARLKLGFQVAPVVHEGWTWPDWENFIAWLKATWIDEDLQLRAKAMTGRHLSRDDVPNRAVWLDAFVLKERIALKKRLLDMSIAEYGRERISYLQTYATRLGVTLSVSSPYYEQILRGCLQAELNALDVVFDREGGKPVSHVHPDTIDGPWRQKTTPIDMTPEVVATISAVTRGTGKSLDECIDEWIRDRVRLKKKVDAHLVADMRATIKRFADLTKVTDVGLVERKHVIRFRDHLTDHAGYKVATVNKKTGFLTTMVATASGKGWVHSAIEGGIYIDVPEDEDKRDSYSPDELSRIFAHPIFRSGERLARVKACGELQFWLPLISCTHGLISSEILQLGPDTICKHPDADVLCFRVTTAGGRAIKAYSRERYVPIRKELLSLGFLDFVETARQKGWRSLWSTVEEKGGDISIVSNYFSAFWSEFSRSTIGIKEEDKSLYSFRHSFKDSLDCAKMSLEIKQALLGHSDPGTTGRYGAKRRPKPVDIKLLSRTIQKLEWTFLPSIFGSQPGE</sequence>
<dbReference type="GO" id="GO:0003677">
    <property type="term" value="F:DNA binding"/>
    <property type="evidence" value="ECO:0007669"/>
    <property type="project" value="InterPro"/>
</dbReference>
<dbReference type="Proteomes" id="UP000441523">
    <property type="component" value="Unassembled WGS sequence"/>
</dbReference>
<dbReference type="AlphaFoldDB" id="A0A6N6MKR1"/>
<evidence type="ECO:0000256" key="1">
    <source>
        <dbReference type="ARBA" id="ARBA00023172"/>
    </source>
</evidence>
<organism evidence="3 4">
    <name type="scientific">Methylobacterium planeticum</name>
    <dbReference type="NCBI Taxonomy" id="2615211"/>
    <lineage>
        <taxon>Bacteria</taxon>
        <taxon>Pseudomonadati</taxon>
        <taxon>Pseudomonadota</taxon>
        <taxon>Alphaproteobacteria</taxon>
        <taxon>Hyphomicrobiales</taxon>
        <taxon>Methylobacteriaceae</taxon>
        <taxon>Methylobacterium</taxon>
    </lineage>
</organism>
<evidence type="ECO:0000313" key="4">
    <source>
        <dbReference type="Proteomes" id="UP000441523"/>
    </source>
</evidence>
<evidence type="ECO:0000313" key="3">
    <source>
        <dbReference type="EMBL" id="KAB1070577.1"/>
    </source>
</evidence>
<dbReference type="EMBL" id="VZZJ01000026">
    <property type="protein sequence ID" value="KAB1070577.1"/>
    <property type="molecule type" value="Genomic_DNA"/>
</dbReference>
<comment type="caution">
    <text evidence="3">The sequence shown here is derived from an EMBL/GenBank/DDBJ whole genome shotgun (WGS) entry which is preliminary data.</text>
</comment>
<keyword evidence="1" id="KW-0233">DNA recombination</keyword>
<feature type="domain" description="DUF6538" evidence="2">
    <location>
        <begin position="11"/>
        <end position="69"/>
    </location>
</feature>
<proteinExistence type="predicted"/>
<keyword evidence="4" id="KW-1185">Reference proteome</keyword>
<dbReference type="InterPro" id="IPR046668">
    <property type="entry name" value="DUF6538"/>
</dbReference>
<reference evidence="3 4" key="1">
    <citation type="submission" date="2019-09" db="EMBL/GenBank/DDBJ databases">
        <title>YIM 132548 draft genome.</title>
        <authorList>
            <person name="Jiang L."/>
        </authorList>
    </citation>
    <scope>NUCLEOTIDE SEQUENCE [LARGE SCALE GENOMIC DNA]</scope>
    <source>
        <strain evidence="3 4">YIM 132548</strain>
    </source>
</reference>
<evidence type="ECO:0000259" key="2">
    <source>
        <dbReference type="Pfam" id="PF20172"/>
    </source>
</evidence>
<dbReference type="RefSeq" id="WP_150965856.1">
    <property type="nucleotide sequence ID" value="NZ_VZZJ01000026.1"/>
</dbReference>
<dbReference type="Gene3D" id="1.10.443.10">
    <property type="entry name" value="Intergrase catalytic core"/>
    <property type="match status" value="1"/>
</dbReference>
<dbReference type="GO" id="GO:0015074">
    <property type="term" value="P:DNA integration"/>
    <property type="evidence" value="ECO:0007669"/>
    <property type="project" value="InterPro"/>
</dbReference>
<name>A0A6N6MKR1_9HYPH</name>
<protein>
    <recommendedName>
        <fullName evidence="2">DUF6538 domain-containing protein</fullName>
    </recommendedName>
</protein>
<dbReference type="Pfam" id="PF20172">
    <property type="entry name" value="DUF6538"/>
    <property type="match status" value="1"/>
</dbReference>
<dbReference type="GO" id="GO:0006310">
    <property type="term" value="P:DNA recombination"/>
    <property type="evidence" value="ECO:0007669"/>
    <property type="project" value="UniProtKB-KW"/>
</dbReference>
<accession>A0A6N6MKR1</accession>
<gene>
    <name evidence="3" type="ORF">F6X51_22185</name>
</gene>
<dbReference type="SUPFAM" id="SSF56349">
    <property type="entry name" value="DNA breaking-rejoining enzymes"/>
    <property type="match status" value="1"/>
</dbReference>